<dbReference type="Proteomes" id="UP001178507">
    <property type="component" value="Unassembled WGS sequence"/>
</dbReference>
<gene>
    <name evidence="2" type="ORF">EVOR1521_LOCUS6991</name>
</gene>
<protein>
    <submittedName>
        <fullName evidence="2">Uncharacterized protein</fullName>
    </submittedName>
</protein>
<organism evidence="2 3">
    <name type="scientific">Effrenium voratum</name>
    <dbReference type="NCBI Taxonomy" id="2562239"/>
    <lineage>
        <taxon>Eukaryota</taxon>
        <taxon>Sar</taxon>
        <taxon>Alveolata</taxon>
        <taxon>Dinophyceae</taxon>
        <taxon>Suessiales</taxon>
        <taxon>Symbiodiniaceae</taxon>
        <taxon>Effrenium</taxon>
    </lineage>
</organism>
<evidence type="ECO:0000256" key="1">
    <source>
        <dbReference type="SAM" id="MobiDB-lite"/>
    </source>
</evidence>
<reference evidence="2" key="1">
    <citation type="submission" date="2023-08" db="EMBL/GenBank/DDBJ databases">
        <authorList>
            <person name="Chen Y."/>
            <person name="Shah S."/>
            <person name="Dougan E. K."/>
            <person name="Thang M."/>
            <person name="Chan C."/>
        </authorList>
    </citation>
    <scope>NUCLEOTIDE SEQUENCE</scope>
</reference>
<feature type="compositionally biased region" description="Basic and acidic residues" evidence="1">
    <location>
        <begin position="93"/>
        <end position="108"/>
    </location>
</feature>
<accession>A0AA36MSH1</accession>
<dbReference type="AlphaFoldDB" id="A0AA36MSH1"/>
<feature type="region of interest" description="Disordered" evidence="1">
    <location>
        <begin position="92"/>
        <end position="116"/>
    </location>
</feature>
<dbReference type="EMBL" id="CAUJNA010000546">
    <property type="protein sequence ID" value="CAJ1378450.1"/>
    <property type="molecule type" value="Genomic_DNA"/>
</dbReference>
<comment type="caution">
    <text evidence="2">The sequence shown here is derived from an EMBL/GenBank/DDBJ whole genome shotgun (WGS) entry which is preliminary data.</text>
</comment>
<evidence type="ECO:0000313" key="2">
    <source>
        <dbReference type="EMBL" id="CAJ1378450.1"/>
    </source>
</evidence>
<feature type="region of interest" description="Disordered" evidence="1">
    <location>
        <begin position="1"/>
        <end position="32"/>
    </location>
</feature>
<keyword evidence="3" id="KW-1185">Reference proteome</keyword>
<sequence length="786" mass="84278">MSRLVAPALSIPSLGPGSGTSGAREAPGSTARLGAPFLGAPASSHAAIAGVHEFQAPKAPVLQAAPAAPEAELPRRLQAPMLAPHLALSADSDSSHDLRAHSAHDAHARPSIAGYPPAPSGYSPGLGYSEQSEPMSVGSLEESQWLDGDMGSGSAGHGLNGALSTYGAPAEWWHDSIILGRLSALALRYFANKALQRPWAAWRRLLELGRQKQREVLKHQLQLALRRWHRTSVLHGRRLSTKLPLLGALQKILRSHLAPAWGRYRQAVFVQRDVDRRLRLLHIIRRKMMNTMAQVHYCQTLLRLGLAGLWLAAKSKEDAPPTPASPEAPCTSCACTGFASYFAVPRTSGGGANRSTVEFVVSVACTFSRQPSLATLVVRHTSGTSSYDPTPKLFLPREICPEDAPEEPLISQVTPERRWPRVRLGIASLCSLLCAASLLLWAYPRADRVARSASDPIEAMAAWQEILETYPRNSSQQLEEWERIPGMAKVIEHAKSLEPKIPLRGLQDLYTGYSNGYEGTDELPWVRTECVIDTVQATAYLVQAVVFLYRAIDETGLKCGDSDYGCAMTVTGFIASLTWVGSYLSLAASACAEAVNSDALCAADWLGLTTAFAEIARAGSSVGTHCNFPSKAKQLLGFETLSTTSRPYQKFFPAAQPPKAADTAYAIKLLHQANRERAFDITACVADSFNAAGFLVRVLLQVRASGKGCPDPRKCAIGILNVISSFSWISQMSLLAVSDCTEEGSKNALCGADISALVAASTMGPAAGMATVSAQQPPSALAMPSI</sequence>
<name>A0AA36MSH1_9DINO</name>
<proteinExistence type="predicted"/>
<evidence type="ECO:0000313" key="3">
    <source>
        <dbReference type="Proteomes" id="UP001178507"/>
    </source>
</evidence>